<proteinExistence type="predicted"/>
<reference evidence="1" key="1">
    <citation type="submission" date="2020-05" db="EMBL/GenBank/DDBJ databases">
        <authorList>
            <person name="Chiriac C."/>
            <person name="Salcher M."/>
            <person name="Ghai R."/>
            <person name="Kavagutti S V."/>
        </authorList>
    </citation>
    <scope>NUCLEOTIDE SEQUENCE</scope>
</reference>
<dbReference type="AlphaFoldDB" id="A0A6J7EVI6"/>
<protein>
    <submittedName>
        <fullName evidence="1">Unannotated protein</fullName>
    </submittedName>
</protein>
<dbReference type="EMBL" id="CAFBLS010000356">
    <property type="protein sequence ID" value="CAB4887682.1"/>
    <property type="molecule type" value="Genomic_DNA"/>
</dbReference>
<organism evidence="1">
    <name type="scientific">freshwater metagenome</name>
    <dbReference type="NCBI Taxonomy" id="449393"/>
    <lineage>
        <taxon>unclassified sequences</taxon>
        <taxon>metagenomes</taxon>
        <taxon>ecological metagenomes</taxon>
    </lineage>
</organism>
<gene>
    <name evidence="1" type="ORF">UFOPK3402_02075</name>
</gene>
<accession>A0A6J7EVI6</accession>
<sequence>MTMSDFTGPGLNSEMSMIKSAKVSGANLPMSSRCPGDSI</sequence>
<evidence type="ECO:0000313" key="1">
    <source>
        <dbReference type="EMBL" id="CAB4887682.1"/>
    </source>
</evidence>
<name>A0A6J7EVI6_9ZZZZ</name>